<organism evidence="2 3">
    <name type="scientific">Methanospirillum purgamenti</name>
    <dbReference type="NCBI Taxonomy" id="2834276"/>
    <lineage>
        <taxon>Archaea</taxon>
        <taxon>Methanobacteriati</taxon>
        <taxon>Methanobacteriota</taxon>
        <taxon>Stenosarchaea group</taxon>
        <taxon>Methanomicrobia</taxon>
        <taxon>Methanomicrobiales</taxon>
        <taxon>Methanospirillaceae</taxon>
        <taxon>Methanospirillum</taxon>
    </lineage>
</organism>
<feature type="transmembrane region" description="Helical" evidence="1">
    <location>
        <begin position="238"/>
        <end position="263"/>
    </location>
</feature>
<dbReference type="RefSeq" id="WP_214419113.1">
    <property type="nucleotide sequence ID" value="NZ_CP075546.1"/>
</dbReference>
<feature type="transmembrane region" description="Helical" evidence="1">
    <location>
        <begin position="198"/>
        <end position="218"/>
    </location>
</feature>
<feature type="transmembrane region" description="Helical" evidence="1">
    <location>
        <begin position="95"/>
        <end position="116"/>
    </location>
</feature>
<keyword evidence="1" id="KW-1133">Transmembrane helix</keyword>
<evidence type="ECO:0000313" key="3">
    <source>
        <dbReference type="Proteomes" id="UP000680656"/>
    </source>
</evidence>
<name>A0A8E7AVF7_9EURY</name>
<feature type="transmembrane region" description="Helical" evidence="1">
    <location>
        <begin position="36"/>
        <end position="57"/>
    </location>
</feature>
<feature type="transmembrane region" description="Helical" evidence="1">
    <location>
        <begin position="164"/>
        <end position="186"/>
    </location>
</feature>
<reference evidence="2 3" key="1">
    <citation type="submission" date="2021-05" db="EMBL/GenBank/DDBJ databases">
        <title>A novel Methanospirillum isolate from a pyrite-forming mixed culture.</title>
        <authorList>
            <person name="Bunk B."/>
            <person name="Sproer C."/>
            <person name="Spring S."/>
            <person name="Pester M."/>
        </authorList>
    </citation>
    <scope>NUCLEOTIDE SEQUENCE [LARGE SCALE GENOMIC DNA]</scope>
    <source>
        <strain evidence="2 3">J.3.6.1-F.2.7.3</strain>
    </source>
</reference>
<dbReference type="GeneID" id="65098182"/>
<protein>
    <submittedName>
        <fullName evidence="2">Uncharacterized protein</fullName>
    </submittedName>
</protein>
<feature type="transmembrane region" description="Helical" evidence="1">
    <location>
        <begin position="306"/>
        <end position="326"/>
    </location>
</feature>
<sequence>MSGSIPKIILGSITFFLVAIGLFLLFAITMEFLETSCVLCVILGIFVVYSACILPAIDRRVERSKSGDEDTGNRRYRVKKENGLKIQRRRRYWDIISYLALLTGTFVVVHLVVLLMHELSHSLLAVLLGAKQDPLDIVYGSWIGSHRDENVDYTSLFATGKGTLAATIACAGPFSNILLFIITAWILSIKAMKNHPRIFHCIFWTCIVTFSMVFEYVYTRSFQAHDDFGNITHGLGISPWWIFITGTILGIIALYYIITQLLPTYLAIVIPNNRLLQYTAVSFFSFIIFLFYIGLRITNYPDVPEWWCGVSGIAALFIVPFLASPARGWVKRRMKADFWERNL</sequence>
<accession>A0A8E7AVF7</accession>
<keyword evidence="1" id="KW-0472">Membrane</keyword>
<dbReference type="EMBL" id="CP075546">
    <property type="protein sequence ID" value="QVV88297.1"/>
    <property type="molecule type" value="Genomic_DNA"/>
</dbReference>
<keyword evidence="3" id="KW-1185">Reference proteome</keyword>
<dbReference type="Proteomes" id="UP000680656">
    <property type="component" value="Chromosome"/>
</dbReference>
<dbReference type="KEGG" id="mrtj:KHC33_13320"/>
<proteinExistence type="predicted"/>
<keyword evidence="1" id="KW-0812">Transmembrane</keyword>
<feature type="transmembrane region" description="Helical" evidence="1">
    <location>
        <begin position="7"/>
        <end position="30"/>
    </location>
</feature>
<dbReference type="AlphaFoldDB" id="A0A8E7AVF7"/>
<evidence type="ECO:0000313" key="2">
    <source>
        <dbReference type="EMBL" id="QVV88297.1"/>
    </source>
</evidence>
<feature type="transmembrane region" description="Helical" evidence="1">
    <location>
        <begin position="275"/>
        <end position="294"/>
    </location>
</feature>
<gene>
    <name evidence="2" type="ORF">KHC33_13320</name>
</gene>
<evidence type="ECO:0000256" key="1">
    <source>
        <dbReference type="SAM" id="Phobius"/>
    </source>
</evidence>